<reference evidence="3" key="1">
    <citation type="journal article" date="2019" name="Int. J. Syst. Evol. Microbiol.">
        <title>The Global Catalogue of Microorganisms (GCM) 10K type strain sequencing project: providing services to taxonomists for standard genome sequencing and annotation.</title>
        <authorList>
            <consortium name="The Broad Institute Genomics Platform"/>
            <consortium name="The Broad Institute Genome Sequencing Center for Infectious Disease"/>
            <person name="Wu L."/>
            <person name="Ma J."/>
        </authorList>
    </citation>
    <scope>NUCLEOTIDE SEQUENCE [LARGE SCALE GENOMIC DNA]</scope>
    <source>
        <strain evidence="3">JCM 15933</strain>
    </source>
</reference>
<sequence>MTAGTPAAEVAVSESLVAALVRTQHPDFDGPLRLVANGWDNAVYRLGTAWSVRLPRRAVAVPLLVNEQRWLPRLAPRLPVPVPVPAAVGEPAGSYPWPWSINPWLPGHPATAVPVPERVAFAADLAHTFAALHVPAPADAPPNAFRGVPLSDRTEPVRERLAGGGFPAGLAAAWGEALAAPPWTGPPVWLHADPHPANLLAGDDGRLAALIDFGDLTSGDPATDLAAAWMVFDAAGRAVFRETYAALAPLEDATVDATWRRARGWALSIGSAIAASSADNPAMAAIGAHALDQVLLPDGR</sequence>
<dbReference type="Proteomes" id="UP001501470">
    <property type="component" value="Unassembled WGS sequence"/>
</dbReference>
<dbReference type="SUPFAM" id="SSF56112">
    <property type="entry name" value="Protein kinase-like (PK-like)"/>
    <property type="match status" value="1"/>
</dbReference>
<comment type="caution">
    <text evidence="2">The sequence shown here is derived from an EMBL/GenBank/DDBJ whole genome shotgun (WGS) entry which is preliminary data.</text>
</comment>
<organism evidence="2 3">
    <name type="scientific">Dactylosporangium maewongense</name>
    <dbReference type="NCBI Taxonomy" id="634393"/>
    <lineage>
        <taxon>Bacteria</taxon>
        <taxon>Bacillati</taxon>
        <taxon>Actinomycetota</taxon>
        <taxon>Actinomycetes</taxon>
        <taxon>Micromonosporales</taxon>
        <taxon>Micromonosporaceae</taxon>
        <taxon>Dactylosporangium</taxon>
    </lineage>
</organism>
<dbReference type="PANTHER" id="PTHR21310:SF42">
    <property type="entry name" value="BIFUNCTIONAL AAC_APH"/>
    <property type="match status" value="1"/>
</dbReference>
<dbReference type="RefSeq" id="WP_344504373.1">
    <property type="nucleotide sequence ID" value="NZ_BAAAQD010000009.1"/>
</dbReference>
<evidence type="ECO:0000259" key="1">
    <source>
        <dbReference type="Pfam" id="PF01636"/>
    </source>
</evidence>
<dbReference type="InterPro" id="IPR011009">
    <property type="entry name" value="Kinase-like_dom_sf"/>
</dbReference>
<dbReference type="Pfam" id="PF01636">
    <property type="entry name" value="APH"/>
    <property type="match status" value="1"/>
</dbReference>
<feature type="domain" description="Aminoglycoside phosphotransferase" evidence="1">
    <location>
        <begin position="32"/>
        <end position="264"/>
    </location>
</feature>
<dbReference type="CDD" id="cd05155">
    <property type="entry name" value="APH_ChoK_like_1"/>
    <property type="match status" value="1"/>
</dbReference>
<dbReference type="InterPro" id="IPR051678">
    <property type="entry name" value="AGP_Transferase"/>
</dbReference>
<dbReference type="EMBL" id="BAAAQD010000009">
    <property type="protein sequence ID" value="GAA1526265.1"/>
    <property type="molecule type" value="Genomic_DNA"/>
</dbReference>
<name>A0ABP4LKQ7_9ACTN</name>
<accession>A0ABP4LKQ7</accession>
<dbReference type="Gene3D" id="3.30.200.20">
    <property type="entry name" value="Phosphorylase Kinase, domain 1"/>
    <property type="match status" value="1"/>
</dbReference>
<dbReference type="PANTHER" id="PTHR21310">
    <property type="entry name" value="AMINOGLYCOSIDE PHOSPHOTRANSFERASE-RELATED-RELATED"/>
    <property type="match status" value="1"/>
</dbReference>
<gene>
    <name evidence="2" type="ORF">GCM10009827_048820</name>
</gene>
<dbReference type="Gene3D" id="3.90.1200.10">
    <property type="match status" value="1"/>
</dbReference>
<keyword evidence="3" id="KW-1185">Reference proteome</keyword>
<protein>
    <recommendedName>
        <fullName evidence="1">Aminoglycoside phosphotransferase domain-containing protein</fullName>
    </recommendedName>
</protein>
<evidence type="ECO:0000313" key="3">
    <source>
        <dbReference type="Proteomes" id="UP001501470"/>
    </source>
</evidence>
<dbReference type="InterPro" id="IPR002575">
    <property type="entry name" value="Aminoglycoside_PTrfase"/>
</dbReference>
<evidence type="ECO:0000313" key="2">
    <source>
        <dbReference type="EMBL" id="GAA1526265.1"/>
    </source>
</evidence>
<proteinExistence type="predicted"/>